<evidence type="ECO:0000256" key="1">
    <source>
        <dbReference type="SAM" id="Coils"/>
    </source>
</evidence>
<proteinExistence type="predicted"/>
<sequence>MAKLFEAARLAREVRALQRENERMLGRMQELERELAYERRASQIAQQWQNLWRYDGRDQTPME</sequence>
<reference evidence="2" key="1">
    <citation type="submission" date="2020-08" db="EMBL/GenBank/DDBJ databases">
        <title>Genome public.</title>
        <authorList>
            <person name="Liu C."/>
            <person name="Sun Q."/>
        </authorList>
    </citation>
    <scope>NUCLEOTIDE SEQUENCE</scope>
    <source>
        <strain evidence="2">NSJ-44</strain>
    </source>
</reference>
<evidence type="ECO:0000313" key="3">
    <source>
        <dbReference type="Proteomes" id="UP000654279"/>
    </source>
</evidence>
<dbReference type="RefSeq" id="WP_249285539.1">
    <property type="nucleotide sequence ID" value="NZ_JACRSO010000004.1"/>
</dbReference>
<comment type="caution">
    <text evidence="2">The sequence shown here is derived from an EMBL/GenBank/DDBJ whole genome shotgun (WGS) entry which is preliminary data.</text>
</comment>
<evidence type="ECO:0000313" key="2">
    <source>
        <dbReference type="EMBL" id="MBC8529720.1"/>
    </source>
</evidence>
<keyword evidence="3" id="KW-1185">Reference proteome</keyword>
<dbReference type="AlphaFoldDB" id="A0A926CZQ5"/>
<name>A0A926CZQ5_9FIRM</name>
<dbReference type="EMBL" id="JACRSO010000004">
    <property type="protein sequence ID" value="MBC8529720.1"/>
    <property type="molecule type" value="Genomic_DNA"/>
</dbReference>
<accession>A0A926CZQ5</accession>
<keyword evidence="1" id="KW-0175">Coiled coil</keyword>
<feature type="coiled-coil region" evidence="1">
    <location>
        <begin position="7"/>
        <end position="41"/>
    </location>
</feature>
<gene>
    <name evidence="2" type="ORF">H8699_09795</name>
</gene>
<dbReference type="Proteomes" id="UP000654279">
    <property type="component" value="Unassembled WGS sequence"/>
</dbReference>
<protein>
    <submittedName>
        <fullName evidence="2">Uncharacterized protein</fullName>
    </submittedName>
</protein>
<organism evidence="2 3">
    <name type="scientific">Luoshenia tenuis</name>
    <dbReference type="NCBI Taxonomy" id="2763654"/>
    <lineage>
        <taxon>Bacteria</taxon>
        <taxon>Bacillati</taxon>
        <taxon>Bacillota</taxon>
        <taxon>Clostridia</taxon>
        <taxon>Christensenellales</taxon>
        <taxon>Christensenellaceae</taxon>
        <taxon>Luoshenia</taxon>
    </lineage>
</organism>